<dbReference type="EMBL" id="CAFBNE010000166">
    <property type="protein sequence ID" value="CAB4969042.1"/>
    <property type="molecule type" value="Genomic_DNA"/>
</dbReference>
<protein>
    <submittedName>
        <fullName evidence="1">Unannotated protein</fullName>
    </submittedName>
</protein>
<gene>
    <name evidence="1" type="ORF">UFOPK3772_03174</name>
</gene>
<proteinExistence type="predicted"/>
<dbReference type="InterPro" id="IPR017642">
    <property type="entry name" value="DNA_S_mod_DndB"/>
</dbReference>
<accession>A0A6J7LNY2</accession>
<organism evidence="1">
    <name type="scientific">freshwater metagenome</name>
    <dbReference type="NCBI Taxonomy" id="449393"/>
    <lineage>
        <taxon>unclassified sequences</taxon>
        <taxon>metagenomes</taxon>
        <taxon>ecological metagenomes</taxon>
    </lineage>
</organism>
<name>A0A6J7LNY2_9ZZZZ</name>
<dbReference type="NCBIfam" id="TIGR03187">
    <property type="entry name" value="DGQHR"/>
    <property type="match status" value="1"/>
</dbReference>
<dbReference type="InterPro" id="IPR017601">
    <property type="entry name" value="DGQHR-contain_dom"/>
</dbReference>
<dbReference type="AlphaFoldDB" id="A0A6J7LNY2"/>
<reference evidence="1" key="1">
    <citation type="submission" date="2020-05" db="EMBL/GenBank/DDBJ databases">
        <authorList>
            <person name="Chiriac C."/>
            <person name="Salcher M."/>
            <person name="Ghai R."/>
            <person name="Kavagutti S V."/>
        </authorList>
    </citation>
    <scope>NUCLEOTIDE SEQUENCE</scope>
</reference>
<dbReference type="CDD" id="cd16413">
    <property type="entry name" value="DGQHR_domain"/>
    <property type="match status" value="1"/>
</dbReference>
<dbReference type="NCBIfam" id="NF041060">
    <property type="entry name" value="DpdB"/>
    <property type="match status" value="1"/>
</dbReference>
<sequence>MPRHRLLRLPALEIRQGDRRIYAFGVDGKQLHDFAAVSRVHRDDGELGGYQRPEVLSHVKAIRRYLESDGAILPNAIVVAFDDRVTFEPTGRHPHGSPEARHGYLKVPIRSDMEDPDKPAWVVDGQQRSAAIRDADIEGFHVAAVGFIAQNEEEQRSQFILVNSTKPLPKGLIHELLPDTQGQLPPAYLRRKLPAYLMIRLNSDVDSPFHRLIDTPTMATGYIKDNSVLKMIENSLYEGALYQYRDSATGTGDDEQMLLHLKEFWRAVQDQWPIEWTLPPRKSRLTHGVGIQSLGYVMDAVTDGVPAAEIPGLELRGMLSGLSEVTAWMDGSWQLSPGEERRWNGLQNTPQDVRLLTNLLLRSIRTSGGSYGTK</sequence>
<evidence type="ECO:0000313" key="1">
    <source>
        <dbReference type="EMBL" id="CAB4969042.1"/>
    </source>
</evidence>
<dbReference type="Pfam" id="PF14072">
    <property type="entry name" value="DndB"/>
    <property type="match status" value="1"/>
</dbReference>